<name>A0A8C0W1B2_CASCN</name>
<accession>A0A8C0W1B2</accession>
<protein>
    <submittedName>
        <fullName evidence="2">Uncharacterized protein</fullName>
    </submittedName>
</protein>
<dbReference type="AlphaFoldDB" id="A0A8C0W1B2"/>
<reference evidence="2" key="1">
    <citation type="submission" date="2023-09" db="UniProtKB">
        <authorList>
            <consortium name="Ensembl"/>
        </authorList>
    </citation>
    <scope>IDENTIFICATION</scope>
</reference>
<dbReference type="Ensembl" id="ENSCCNT00000005384.1">
    <property type="protein sequence ID" value="ENSCCNP00000004113.1"/>
    <property type="gene ID" value="ENSCCNG00000004357.1"/>
</dbReference>
<evidence type="ECO:0000313" key="2">
    <source>
        <dbReference type="Ensembl" id="ENSCCNP00000004113.1"/>
    </source>
</evidence>
<proteinExistence type="predicted"/>
<evidence type="ECO:0000256" key="1">
    <source>
        <dbReference type="SAM" id="MobiDB-lite"/>
    </source>
</evidence>
<sequence length="161" mass="16943">MEIGTEISRKIRVRPRGLAGGQAVARSNRACGPGLWRLLALAWPPLAWRTAASESAAGRGASGTCAGPAEAIPGGAVAVWGEGGGRAPPRPHPASEPRGGRRAALRCGGLGVLESRFSSARLFFPPQSAIKGKLQELGAYVGNPNYFHIILRLNHFHCVYI</sequence>
<organism evidence="2">
    <name type="scientific">Castor canadensis</name>
    <name type="common">American beaver</name>
    <dbReference type="NCBI Taxonomy" id="51338"/>
    <lineage>
        <taxon>Eukaryota</taxon>
        <taxon>Metazoa</taxon>
        <taxon>Chordata</taxon>
        <taxon>Craniata</taxon>
        <taxon>Vertebrata</taxon>
        <taxon>Euteleostomi</taxon>
        <taxon>Mammalia</taxon>
        <taxon>Eutheria</taxon>
        <taxon>Euarchontoglires</taxon>
        <taxon>Glires</taxon>
        <taxon>Rodentia</taxon>
        <taxon>Castorimorpha</taxon>
        <taxon>Castoridae</taxon>
        <taxon>Castor</taxon>
    </lineage>
</organism>
<feature type="region of interest" description="Disordered" evidence="1">
    <location>
        <begin position="81"/>
        <end position="102"/>
    </location>
</feature>